<dbReference type="CDD" id="cd04661">
    <property type="entry name" value="NUDIX_MRP_L46"/>
    <property type="match status" value="1"/>
</dbReference>
<dbReference type="InterPro" id="IPR021757">
    <property type="entry name" value="Ribosomal_mL46_N"/>
</dbReference>
<evidence type="ECO:0000256" key="1">
    <source>
        <dbReference type="ARBA" id="ARBA00004173"/>
    </source>
</evidence>
<evidence type="ECO:0000256" key="2">
    <source>
        <dbReference type="ARBA" id="ARBA00009070"/>
    </source>
</evidence>
<organism evidence="9 10">
    <name type="scientific">Aspergillus nanangensis</name>
    <dbReference type="NCBI Taxonomy" id="2582783"/>
    <lineage>
        <taxon>Eukaryota</taxon>
        <taxon>Fungi</taxon>
        <taxon>Dikarya</taxon>
        <taxon>Ascomycota</taxon>
        <taxon>Pezizomycotina</taxon>
        <taxon>Eurotiomycetes</taxon>
        <taxon>Eurotiomycetidae</taxon>
        <taxon>Eurotiales</taxon>
        <taxon>Aspergillaceae</taxon>
        <taxon>Aspergillus</taxon>
        <taxon>Aspergillus subgen. Circumdati</taxon>
    </lineage>
</organism>
<dbReference type="GO" id="GO:0005762">
    <property type="term" value="C:mitochondrial large ribosomal subunit"/>
    <property type="evidence" value="ECO:0007669"/>
    <property type="project" value="TreeGrafter"/>
</dbReference>
<dbReference type="PANTHER" id="PTHR13124:SF12">
    <property type="entry name" value="LARGE RIBOSOMAL SUBUNIT PROTEIN ML46"/>
    <property type="match status" value="1"/>
</dbReference>
<evidence type="ECO:0000313" key="9">
    <source>
        <dbReference type="EMBL" id="KAF9892428.1"/>
    </source>
</evidence>
<dbReference type="InterPro" id="IPR040008">
    <property type="entry name" value="Ribosomal_mL46"/>
</dbReference>
<keyword evidence="3" id="KW-0809">Transit peptide</keyword>
<sequence>MSSGSNGARRIASVLRPSIANPGVCRSCQEKTLGRRSYAAAATNTAEISSSPSSTTAFPVIKPSYTINAGVLLSRPPQITRDLTPFEKAYFFYQKRLNERLALPFTKYFYFKRGTPADEDWKRKIRERQTAARDIGKYNAYADDAWNDELLVGAAESEPDHQVEMLVQDAEATVNATSQDTSKKEEIPRPFSRMTEADQQGDMKSLNRALQRTLYLFVQSKDGYWKLPSSPIEKEETLRLAVERTLAQSAGVNMNTWLVGFHPVGHHVYNFKKPRLDEANGIEHRGEKTFYIKGRIMTGQADLTVNTQGLKDFKWLAKEEIPKFVGLTYYSNIKNMLADR</sequence>
<evidence type="ECO:0000259" key="8">
    <source>
        <dbReference type="Pfam" id="PF11788"/>
    </source>
</evidence>
<comment type="similarity">
    <text evidence="2">Belongs to the mitochondrion-specific ribosomal protein mL46 family.</text>
</comment>
<evidence type="ECO:0000313" key="10">
    <source>
        <dbReference type="Proteomes" id="UP001194746"/>
    </source>
</evidence>
<dbReference type="Gene3D" id="3.90.79.10">
    <property type="entry name" value="Nucleoside Triphosphate Pyrophosphohydrolase"/>
    <property type="match status" value="1"/>
</dbReference>
<dbReference type="SUPFAM" id="SSF55811">
    <property type="entry name" value="Nudix"/>
    <property type="match status" value="1"/>
</dbReference>
<dbReference type="InterPro" id="IPR015797">
    <property type="entry name" value="NUDIX_hydrolase-like_dom_sf"/>
</dbReference>
<evidence type="ECO:0000256" key="7">
    <source>
        <dbReference type="ARBA" id="ARBA00035190"/>
    </source>
</evidence>
<reference evidence="9" key="1">
    <citation type="journal article" date="2019" name="Beilstein J. Org. Chem.">
        <title>Nanangenines: drimane sesquiterpenoids as the dominant metabolite cohort of a novel Australian fungus, Aspergillus nanangensis.</title>
        <authorList>
            <person name="Lacey H.J."/>
            <person name="Gilchrist C.L.M."/>
            <person name="Crombie A."/>
            <person name="Kalaitzis J.A."/>
            <person name="Vuong D."/>
            <person name="Rutledge P.J."/>
            <person name="Turner P."/>
            <person name="Pitt J.I."/>
            <person name="Lacey E."/>
            <person name="Chooi Y.H."/>
            <person name="Piggott A.M."/>
        </authorList>
    </citation>
    <scope>NUCLEOTIDE SEQUENCE</scope>
    <source>
        <strain evidence="9">MST-FP2251</strain>
    </source>
</reference>
<proteinExistence type="inferred from homology"/>
<dbReference type="FunFam" id="3.90.79.10:FF:000018">
    <property type="entry name" value="39S ribosomal protein L46, mitochondrial"/>
    <property type="match status" value="1"/>
</dbReference>
<dbReference type="Proteomes" id="UP001194746">
    <property type="component" value="Unassembled WGS sequence"/>
</dbReference>
<keyword evidence="10" id="KW-1185">Reference proteome</keyword>
<comment type="caution">
    <text evidence="9">The sequence shown here is derived from an EMBL/GenBank/DDBJ whole genome shotgun (WGS) entry which is preliminary data.</text>
</comment>
<name>A0AAD4CVA8_ASPNN</name>
<evidence type="ECO:0000256" key="3">
    <source>
        <dbReference type="ARBA" id="ARBA00022946"/>
    </source>
</evidence>
<evidence type="ECO:0000256" key="5">
    <source>
        <dbReference type="ARBA" id="ARBA00023128"/>
    </source>
</evidence>
<dbReference type="PANTHER" id="PTHR13124">
    <property type="entry name" value="39S RIBOSOMAL PROTEIN L46, MITOCHONDRIAL PRECURSOR-RELATED"/>
    <property type="match status" value="1"/>
</dbReference>
<reference evidence="9" key="2">
    <citation type="submission" date="2020-02" db="EMBL/GenBank/DDBJ databases">
        <authorList>
            <person name="Gilchrist C.L.M."/>
            <person name="Chooi Y.-H."/>
        </authorList>
    </citation>
    <scope>NUCLEOTIDE SEQUENCE</scope>
    <source>
        <strain evidence="9">MST-FP2251</strain>
    </source>
</reference>
<feature type="domain" description="Large ribosomal subunit protein mL46 N-terminal" evidence="8">
    <location>
        <begin position="65"/>
        <end position="198"/>
    </location>
</feature>
<dbReference type="InterPro" id="IPR033650">
    <property type="entry name" value="Ribosomal_mL46_NUDIX"/>
</dbReference>
<evidence type="ECO:0000256" key="4">
    <source>
        <dbReference type="ARBA" id="ARBA00022980"/>
    </source>
</evidence>
<dbReference type="AlphaFoldDB" id="A0AAD4CVA8"/>
<dbReference type="GO" id="GO:0003735">
    <property type="term" value="F:structural constituent of ribosome"/>
    <property type="evidence" value="ECO:0007669"/>
    <property type="project" value="InterPro"/>
</dbReference>
<keyword evidence="6" id="KW-0687">Ribonucleoprotein</keyword>
<dbReference type="EMBL" id="VCAU01000012">
    <property type="protein sequence ID" value="KAF9892428.1"/>
    <property type="molecule type" value="Genomic_DNA"/>
</dbReference>
<accession>A0AAD4CVA8</accession>
<dbReference type="Pfam" id="PF11788">
    <property type="entry name" value="MRP-L46"/>
    <property type="match status" value="1"/>
</dbReference>
<dbReference type="GO" id="GO:0005743">
    <property type="term" value="C:mitochondrial inner membrane"/>
    <property type="evidence" value="ECO:0007669"/>
    <property type="project" value="UniProtKB-ARBA"/>
</dbReference>
<evidence type="ECO:0000256" key="6">
    <source>
        <dbReference type="ARBA" id="ARBA00023274"/>
    </source>
</evidence>
<comment type="subcellular location">
    <subcellularLocation>
        <location evidence="1">Mitochondrion</location>
    </subcellularLocation>
</comment>
<protein>
    <recommendedName>
        <fullName evidence="7">Large ribosomal subunit protein mL46</fullName>
    </recommendedName>
</protein>
<keyword evidence="4 9" id="KW-0689">Ribosomal protein</keyword>
<keyword evidence="5" id="KW-0496">Mitochondrion</keyword>
<gene>
    <name evidence="9" type="primary">MRPL17</name>
    <name evidence="9" type="ORF">FE257_001536</name>
</gene>